<protein>
    <recommendedName>
        <fullName evidence="1">Stage 0 sporulation protein A homolog</fullName>
    </recommendedName>
</protein>
<keyword evidence="4" id="KW-0804">Transcription</keyword>
<evidence type="ECO:0000313" key="9">
    <source>
        <dbReference type="Proteomes" id="UP000708338"/>
    </source>
</evidence>
<evidence type="ECO:0000256" key="2">
    <source>
        <dbReference type="ARBA" id="ARBA00023015"/>
    </source>
</evidence>
<feature type="domain" description="Response regulatory" evidence="7">
    <location>
        <begin position="3"/>
        <end position="124"/>
    </location>
</feature>
<evidence type="ECO:0000313" key="8">
    <source>
        <dbReference type="EMBL" id="MBT9811478.1"/>
    </source>
</evidence>
<dbReference type="AlphaFoldDB" id="A0AA41FHR1"/>
<keyword evidence="6" id="KW-0597">Phosphoprotein</keyword>
<dbReference type="Gene3D" id="3.40.50.2300">
    <property type="match status" value="1"/>
</dbReference>
<dbReference type="PROSITE" id="PS50110">
    <property type="entry name" value="RESPONSE_REGULATORY"/>
    <property type="match status" value="1"/>
</dbReference>
<dbReference type="GO" id="GO:0000160">
    <property type="term" value="P:phosphorelay signal transduction system"/>
    <property type="evidence" value="ECO:0007669"/>
    <property type="project" value="InterPro"/>
</dbReference>
<evidence type="ECO:0000256" key="1">
    <source>
        <dbReference type="ARBA" id="ARBA00018672"/>
    </source>
</evidence>
<dbReference type="Pfam" id="PF00072">
    <property type="entry name" value="Response_reg"/>
    <property type="match status" value="1"/>
</dbReference>
<proteinExistence type="predicted"/>
<comment type="function">
    <text evidence="5">May play the central regulatory role in sporulation. It may be an element of the effector pathway responsible for the activation of sporulation genes in response to nutritional stress. Spo0A may act in concert with spo0H (a sigma factor) to control the expression of some genes that are critical to the sporulation process.</text>
</comment>
<dbReference type="GO" id="GO:0003677">
    <property type="term" value="F:DNA binding"/>
    <property type="evidence" value="ECO:0007669"/>
    <property type="project" value="UniProtKB-KW"/>
</dbReference>
<reference evidence="8" key="1">
    <citation type="journal article" date="2021" name="Gut Microbes">
        <title>A synthetic consortium of 100 gut commensals modulates the composition and function in a colon model of the microbiome of elderly subjects.</title>
        <authorList>
            <person name="Perez M."/>
            <person name="Ntemiri A."/>
            <person name="Tan H."/>
            <person name="Harris H.M.B."/>
            <person name="Roager H.M."/>
            <person name="Ribiere C."/>
            <person name="O'Toole P.W."/>
        </authorList>
    </citation>
    <scope>NUCLEOTIDE SEQUENCE</scope>
    <source>
        <strain evidence="8">MCC335</strain>
    </source>
</reference>
<organism evidence="8 9">
    <name type="scientific">Enterocloster citroniae</name>
    <dbReference type="NCBI Taxonomy" id="358743"/>
    <lineage>
        <taxon>Bacteria</taxon>
        <taxon>Bacillati</taxon>
        <taxon>Bacillota</taxon>
        <taxon>Clostridia</taxon>
        <taxon>Lachnospirales</taxon>
        <taxon>Lachnospiraceae</taxon>
        <taxon>Enterocloster</taxon>
    </lineage>
</organism>
<dbReference type="InterPro" id="IPR001789">
    <property type="entry name" value="Sig_transdc_resp-reg_receiver"/>
</dbReference>
<dbReference type="SUPFAM" id="SSF52172">
    <property type="entry name" value="CheY-like"/>
    <property type="match status" value="1"/>
</dbReference>
<feature type="modified residue" description="4-aspartylphosphate" evidence="6">
    <location>
        <position position="58"/>
    </location>
</feature>
<dbReference type="PANTHER" id="PTHR43214">
    <property type="entry name" value="TWO-COMPONENT RESPONSE REGULATOR"/>
    <property type="match status" value="1"/>
</dbReference>
<evidence type="ECO:0000256" key="6">
    <source>
        <dbReference type="PROSITE-ProRule" id="PRU00169"/>
    </source>
</evidence>
<evidence type="ECO:0000256" key="4">
    <source>
        <dbReference type="ARBA" id="ARBA00023163"/>
    </source>
</evidence>
<dbReference type="InterPro" id="IPR039420">
    <property type="entry name" value="WalR-like"/>
</dbReference>
<dbReference type="CDD" id="cd17535">
    <property type="entry name" value="REC_NarL-like"/>
    <property type="match status" value="1"/>
</dbReference>
<dbReference type="Proteomes" id="UP000708338">
    <property type="component" value="Unassembled WGS sequence"/>
</dbReference>
<name>A0AA41FHR1_9FIRM</name>
<comment type="caution">
    <text evidence="8">The sequence shown here is derived from an EMBL/GenBank/DDBJ whole genome shotgun (WGS) entry which is preliminary data.</text>
</comment>
<evidence type="ECO:0000256" key="5">
    <source>
        <dbReference type="ARBA" id="ARBA00024867"/>
    </source>
</evidence>
<dbReference type="InterPro" id="IPR058245">
    <property type="entry name" value="NreC/VraR/RcsB-like_REC"/>
</dbReference>
<dbReference type="RefSeq" id="WP_117450882.1">
    <property type="nucleotide sequence ID" value="NZ_CABJDD010000004.1"/>
</dbReference>
<sequence length="228" mass="25816">MIKVAIVDDVEGIRHYLTDVLDIQDISVVWTAASGTEAVEKACAENAAFEKPDVILMDIQMESRIAGIKAIEKIHAFASDIKCVVLTIHKNDEFLFSAYLAGASDYIVKDVPPDEVVRSIREVAQNQLSVRPEAAKKIISEYKKIQSAQSQTRKALQVMMKVSTSEYEILQMLYNGETYRSIAKLRYVEQTTIRVQVSHILKKFGKRRMKDVIAMLKDLKIFDEGEDE</sequence>
<dbReference type="InterPro" id="IPR011006">
    <property type="entry name" value="CheY-like_superfamily"/>
</dbReference>
<accession>A0AA41FHR1</accession>
<dbReference type="SMART" id="SM00448">
    <property type="entry name" value="REC"/>
    <property type="match status" value="1"/>
</dbReference>
<dbReference type="EMBL" id="WQPS01000029">
    <property type="protein sequence ID" value="MBT9811478.1"/>
    <property type="molecule type" value="Genomic_DNA"/>
</dbReference>
<keyword evidence="2" id="KW-0805">Transcription regulation</keyword>
<evidence type="ECO:0000256" key="3">
    <source>
        <dbReference type="ARBA" id="ARBA00023125"/>
    </source>
</evidence>
<evidence type="ECO:0000259" key="7">
    <source>
        <dbReference type="PROSITE" id="PS50110"/>
    </source>
</evidence>
<keyword evidence="3" id="KW-0238">DNA-binding</keyword>
<gene>
    <name evidence="8" type="ORF">GPL26_17810</name>
</gene>